<feature type="transmembrane region" description="Helical" evidence="2">
    <location>
        <begin position="293"/>
        <end position="317"/>
    </location>
</feature>
<feature type="region of interest" description="Disordered" evidence="1">
    <location>
        <begin position="981"/>
        <end position="1001"/>
    </location>
</feature>
<feature type="transmembrane region" description="Helical" evidence="2">
    <location>
        <begin position="825"/>
        <end position="846"/>
    </location>
</feature>
<keyword evidence="2" id="KW-0812">Transmembrane</keyword>
<evidence type="ECO:0000256" key="2">
    <source>
        <dbReference type="SAM" id="Phobius"/>
    </source>
</evidence>
<feature type="compositionally biased region" description="Polar residues" evidence="1">
    <location>
        <begin position="10"/>
        <end position="25"/>
    </location>
</feature>
<feature type="region of interest" description="Disordered" evidence="1">
    <location>
        <begin position="1"/>
        <end position="78"/>
    </location>
</feature>
<feature type="region of interest" description="Disordered" evidence="1">
    <location>
        <begin position="127"/>
        <end position="195"/>
    </location>
</feature>
<organism evidence="3 4">
    <name type="scientific">Aaosphaeria arxii CBS 175.79</name>
    <dbReference type="NCBI Taxonomy" id="1450172"/>
    <lineage>
        <taxon>Eukaryota</taxon>
        <taxon>Fungi</taxon>
        <taxon>Dikarya</taxon>
        <taxon>Ascomycota</taxon>
        <taxon>Pezizomycotina</taxon>
        <taxon>Dothideomycetes</taxon>
        <taxon>Pleosporomycetidae</taxon>
        <taxon>Pleosporales</taxon>
        <taxon>Pleosporales incertae sedis</taxon>
        <taxon>Aaosphaeria</taxon>
    </lineage>
</organism>
<evidence type="ECO:0000256" key="1">
    <source>
        <dbReference type="SAM" id="MobiDB-lite"/>
    </source>
</evidence>
<sequence>MASDRRPLISESSDLSDTTANNTPALPSLGFGRHSHSIGFELPPYVSPPTSPRRPGYSRIASDTTAVDRGTPSIVHEEDEGDIADSYVQVRRGTTGLGIANESTQSSAVNSRRVSVHSLSRVPVGSRRASINPITSRTPDTLSPPNTGDPLFGGFPRDSPETTPDLRRERFSPRDTPGGSYEEFRTSRSSLHARGLSGGNEDYQQYLHDQDTDRLNPGAPSIRSAYDKNFRPREECPTAKDFYMSRFSWISVCIIVICLFSTIFSGIFLGIALKKPRWGRTITSKGSFKPADAILLTSIMAKLIELSFVTSFVAFLGQVLSRRAFMKEQGRGVTLSELSMWRWVVQPGTLITHWETMKYSGLSVLGILSLLSAVLATLYTPAATALVQPALSSGKLEFRTLKGRYRADFANSKYISNTCPTPIRSDPDHGGSTCLQIEHAGQGYHNYQRYLAHWDWDVRNGNGSTEQDKRPPGFGLLYENTTVWGQWINIIDTKEESRKHKRAINNISLAMPHAGVFAAARDQRNDILQPDELNSEGVYSLRASVPSLVMNVLCANMEADELKPIIYEEWNTGEIINTTTWQRGNVMDNATTINTTKVDDIFGWTKKDKKGMTDYPPVFPKLPQPFNTVLNHTSLAWGREAIYLLGQGGADYGSNHEGEYVLCKMHVSVTPHCSTRYNATGSGGSMEALCEDPDDKLAYIRSNSSATNGVPVPDWRDVGFDWANSMSLGTGLMNGDASNSRLLTQLILSKDDKGDYDLSSGLPSVGEALAVMSGCTVLKSTLDARLSDGWKFPRAMLEEYQTQEFNASLVAQQYASGGNGDASRAWNIILLLVFLMNIFVLIYFLVHRGLVTDFSEPPNLFALAVNSPPSQLLAGSCGGGPEGKQYLVNWFVNTEGDHLYMEPGEKPVVGAAYVPHGHRHAHSHLHMHPPAQTSDKVGFFASITDKINKLRQEGLHIGPRKQQQPLMRPASVVVEPNYEMEDGHTRTQRNYAKLAKRTSML</sequence>
<feature type="compositionally biased region" description="Basic and acidic residues" evidence="1">
    <location>
        <begin position="158"/>
        <end position="173"/>
    </location>
</feature>
<dbReference type="EMBL" id="ML978068">
    <property type="protein sequence ID" value="KAF2017000.1"/>
    <property type="molecule type" value="Genomic_DNA"/>
</dbReference>
<keyword evidence="2" id="KW-1133">Transmembrane helix</keyword>
<dbReference type="RefSeq" id="XP_033385339.1">
    <property type="nucleotide sequence ID" value="XM_033521141.1"/>
</dbReference>
<dbReference type="Proteomes" id="UP000799778">
    <property type="component" value="Unassembled WGS sequence"/>
</dbReference>
<feature type="transmembrane region" description="Helical" evidence="2">
    <location>
        <begin position="359"/>
        <end position="379"/>
    </location>
</feature>
<gene>
    <name evidence="3" type="ORF">BU24DRAFT_141896</name>
</gene>
<evidence type="ECO:0000313" key="4">
    <source>
        <dbReference type="Proteomes" id="UP000799778"/>
    </source>
</evidence>
<protein>
    <submittedName>
        <fullName evidence="3">Uncharacterized protein</fullName>
    </submittedName>
</protein>
<proteinExistence type="predicted"/>
<keyword evidence="2" id="KW-0472">Membrane</keyword>
<evidence type="ECO:0000313" key="3">
    <source>
        <dbReference type="EMBL" id="KAF2017000.1"/>
    </source>
</evidence>
<reference evidence="3" key="1">
    <citation type="journal article" date="2020" name="Stud. Mycol.">
        <title>101 Dothideomycetes genomes: a test case for predicting lifestyles and emergence of pathogens.</title>
        <authorList>
            <person name="Haridas S."/>
            <person name="Albert R."/>
            <person name="Binder M."/>
            <person name="Bloem J."/>
            <person name="Labutti K."/>
            <person name="Salamov A."/>
            <person name="Andreopoulos B."/>
            <person name="Baker S."/>
            <person name="Barry K."/>
            <person name="Bills G."/>
            <person name="Bluhm B."/>
            <person name="Cannon C."/>
            <person name="Castanera R."/>
            <person name="Culley D."/>
            <person name="Daum C."/>
            <person name="Ezra D."/>
            <person name="Gonzalez J."/>
            <person name="Henrissat B."/>
            <person name="Kuo A."/>
            <person name="Liang C."/>
            <person name="Lipzen A."/>
            <person name="Lutzoni F."/>
            <person name="Magnuson J."/>
            <person name="Mondo S."/>
            <person name="Nolan M."/>
            <person name="Ohm R."/>
            <person name="Pangilinan J."/>
            <person name="Park H.-J."/>
            <person name="Ramirez L."/>
            <person name="Alfaro M."/>
            <person name="Sun H."/>
            <person name="Tritt A."/>
            <person name="Yoshinaga Y."/>
            <person name="Zwiers L.-H."/>
            <person name="Turgeon B."/>
            <person name="Goodwin S."/>
            <person name="Spatafora J."/>
            <person name="Crous P."/>
            <person name="Grigoriev I."/>
        </authorList>
    </citation>
    <scope>NUCLEOTIDE SEQUENCE</scope>
    <source>
        <strain evidence="3">CBS 175.79</strain>
    </source>
</reference>
<feature type="compositionally biased region" description="Polar residues" evidence="1">
    <location>
        <begin position="132"/>
        <end position="146"/>
    </location>
</feature>
<keyword evidence="4" id="KW-1185">Reference proteome</keyword>
<dbReference type="OrthoDB" id="4721035at2759"/>
<dbReference type="GeneID" id="54278538"/>
<dbReference type="AlphaFoldDB" id="A0A6A5XWI6"/>
<feature type="transmembrane region" description="Helical" evidence="2">
    <location>
        <begin position="249"/>
        <end position="273"/>
    </location>
</feature>
<name>A0A6A5XWI6_9PLEO</name>
<accession>A0A6A5XWI6</accession>